<keyword evidence="4 11" id="KW-1134">Transmembrane beta strand</keyword>
<keyword evidence="6" id="KW-0732">Signal</keyword>
<evidence type="ECO:0000256" key="8">
    <source>
        <dbReference type="ARBA" id="ARBA00023136"/>
    </source>
</evidence>
<reference evidence="15 16" key="1">
    <citation type="submission" date="2024-09" db="EMBL/GenBank/DDBJ databases">
        <title>Novel species of the genus Pelomonas and Roseateles isolated from streams.</title>
        <authorList>
            <person name="Lu H."/>
        </authorList>
    </citation>
    <scope>NUCLEOTIDE SEQUENCE [LARGE SCALE GENOMIC DNA]</scope>
    <source>
        <strain evidence="15 16">BYS96W</strain>
    </source>
</reference>
<dbReference type="Gene3D" id="2.40.170.20">
    <property type="entry name" value="TonB-dependent receptor, beta-barrel domain"/>
    <property type="match status" value="1"/>
</dbReference>
<keyword evidence="8 11" id="KW-0472">Membrane</keyword>
<dbReference type="InterPro" id="IPR036942">
    <property type="entry name" value="Beta-barrel_TonB_sf"/>
</dbReference>
<accession>A0ABW7GCM6</accession>
<dbReference type="PROSITE" id="PS52016">
    <property type="entry name" value="TONB_DEPENDENT_REC_3"/>
    <property type="match status" value="1"/>
</dbReference>
<comment type="similarity">
    <text evidence="2 11 12">Belongs to the TonB-dependent receptor family.</text>
</comment>
<dbReference type="RefSeq" id="WP_394491978.1">
    <property type="nucleotide sequence ID" value="NZ_JBIGIA010000028.1"/>
</dbReference>
<sequence length="710" mass="76917">MTAAPEAAPVVDAPKVEASAAAPTTLDRVEIKDTAASDRRVANAVKVQVSREDFMRLGANTLADALQRISGVTVVREPGKEAELRLRGLGNGYTQILVNGDPAPPGFSIESLAPDLVERVEILRSATADTGAQAIAGTINIILRKARAGAPLQLRLSAGPTAGLMNGQASLDWSQASGAWKWGLGASLAGGRNAWHAASAIDGFAPEQTYRYALATEEREEKYIAGLTPNLGWKSASGDSLSLAGLLQATRNVYANDDARTRLSGDAPEFASDSLDSTDRARLARWTAQWKGALSPESRLDVKLTLSSNSRDLDALFVGRDAQAAPRLTRTVASHMRDDANTLSGKYALDLGDDHTLGLGWDLQAGKRSERRVQDETGTEGYPSLDLDEDYSAHITRAAIFAQHEWTIDKQMSAYAGLRWEGLRTRTEGAALDPVTVSASVFSPVGQLIWKLPGSRSDQLRIALGRTYKAPTPRQLVPRRWVVSQNSPTSPDFRGNPALHPELAWSLDLAFERYLAHDGLLGLSGYARDIHGVVLQRIHQEDQTWIQSPVNAGRALVLGLEGELKGPLRDWLQGAPDMDLRLGATRNWSRVHDVPGPGNRLGSQPSATLTLGADWRASKALTLGSSFVYERGGYVRTSLAQSTSRGSNRLLDLYAAWRLNPSTKFRVAATNVLARPYRSWTQYMGEGFGETMQTTLSNPASLRVQLEMTL</sequence>
<evidence type="ECO:0000256" key="3">
    <source>
        <dbReference type="ARBA" id="ARBA00022448"/>
    </source>
</evidence>
<evidence type="ECO:0000256" key="1">
    <source>
        <dbReference type="ARBA" id="ARBA00004571"/>
    </source>
</evidence>
<dbReference type="InterPro" id="IPR012910">
    <property type="entry name" value="Plug_dom"/>
</dbReference>
<feature type="domain" description="TonB-dependent receptor plug" evidence="14">
    <location>
        <begin position="39"/>
        <end position="138"/>
    </location>
</feature>
<feature type="domain" description="TonB-dependent receptor-like beta-barrel" evidence="13">
    <location>
        <begin position="247"/>
        <end position="672"/>
    </location>
</feature>
<organism evidence="15 16">
    <name type="scientific">Pelomonas nitida</name>
    <dbReference type="NCBI Taxonomy" id="3299027"/>
    <lineage>
        <taxon>Bacteria</taxon>
        <taxon>Pseudomonadati</taxon>
        <taxon>Pseudomonadota</taxon>
        <taxon>Betaproteobacteria</taxon>
        <taxon>Burkholderiales</taxon>
        <taxon>Sphaerotilaceae</taxon>
        <taxon>Roseateles</taxon>
    </lineage>
</organism>
<evidence type="ECO:0000256" key="4">
    <source>
        <dbReference type="ARBA" id="ARBA00022452"/>
    </source>
</evidence>
<evidence type="ECO:0000256" key="2">
    <source>
        <dbReference type="ARBA" id="ARBA00009810"/>
    </source>
</evidence>
<dbReference type="Proteomes" id="UP001606305">
    <property type="component" value="Unassembled WGS sequence"/>
</dbReference>
<dbReference type="InterPro" id="IPR037066">
    <property type="entry name" value="Plug_dom_sf"/>
</dbReference>
<keyword evidence="5 11" id="KW-0812">Transmembrane</keyword>
<evidence type="ECO:0000256" key="10">
    <source>
        <dbReference type="ARBA" id="ARBA00023237"/>
    </source>
</evidence>
<keyword evidence="3 11" id="KW-0813">Transport</keyword>
<dbReference type="CDD" id="cd01347">
    <property type="entry name" value="ligand_gated_channel"/>
    <property type="match status" value="1"/>
</dbReference>
<evidence type="ECO:0000256" key="7">
    <source>
        <dbReference type="ARBA" id="ARBA00023077"/>
    </source>
</evidence>
<keyword evidence="16" id="KW-1185">Reference proteome</keyword>
<evidence type="ECO:0000256" key="9">
    <source>
        <dbReference type="ARBA" id="ARBA00023170"/>
    </source>
</evidence>
<evidence type="ECO:0000256" key="6">
    <source>
        <dbReference type="ARBA" id="ARBA00022729"/>
    </source>
</evidence>
<dbReference type="Pfam" id="PF00593">
    <property type="entry name" value="TonB_dep_Rec_b-barrel"/>
    <property type="match status" value="1"/>
</dbReference>
<evidence type="ECO:0000256" key="11">
    <source>
        <dbReference type="PROSITE-ProRule" id="PRU01360"/>
    </source>
</evidence>
<evidence type="ECO:0000256" key="5">
    <source>
        <dbReference type="ARBA" id="ARBA00022692"/>
    </source>
</evidence>
<comment type="caution">
    <text evidence="15">The sequence shown here is derived from an EMBL/GenBank/DDBJ whole genome shotgun (WGS) entry which is preliminary data.</text>
</comment>
<dbReference type="InterPro" id="IPR000531">
    <property type="entry name" value="Beta-barrel_TonB"/>
</dbReference>
<dbReference type="Pfam" id="PF07715">
    <property type="entry name" value="Plug"/>
    <property type="match status" value="1"/>
</dbReference>
<dbReference type="InterPro" id="IPR039426">
    <property type="entry name" value="TonB-dep_rcpt-like"/>
</dbReference>
<evidence type="ECO:0000313" key="15">
    <source>
        <dbReference type="EMBL" id="MFG6459704.1"/>
    </source>
</evidence>
<comment type="subcellular location">
    <subcellularLocation>
        <location evidence="1 11">Cell outer membrane</location>
        <topology evidence="1 11">Multi-pass membrane protein</topology>
    </subcellularLocation>
</comment>
<evidence type="ECO:0000259" key="14">
    <source>
        <dbReference type="Pfam" id="PF07715"/>
    </source>
</evidence>
<keyword evidence="10 11" id="KW-0998">Cell outer membrane</keyword>
<keyword evidence="7 12" id="KW-0798">TonB box</keyword>
<evidence type="ECO:0000313" key="16">
    <source>
        <dbReference type="Proteomes" id="UP001606305"/>
    </source>
</evidence>
<keyword evidence="9 15" id="KW-0675">Receptor</keyword>
<gene>
    <name evidence="15" type="ORF">ACG00X_22965</name>
</gene>
<protein>
    <submittedName>
        <fullName evidence="15">TonB-dependent receptor plug domain-containing protein</fullName>
    </submittedName>
</protein>
<dbReference type="SUPFAM" id="SSF56935">
    <property type="entry name" value="Porins"/>
    <property type="match status" value="1"/>
</dbReference>
<dbReference type="Gene3D" id="2.170.130.10">
    <property type="entry name" value="TonB-dependent receptor, plug domain"/>
    <property type="match status" value="1"/>
</dbReference>
<name>A0ABW7GCM6_9BURK</name>
<dbReference type="PANTHER" id="PTHR30069:SF29">
    <property type="entry name" value="HEMOGLOBIN AND HEMOGLOBIN-HAPTOGLOBIN-BINDING PROTEIN 1-RELATED"/>
    <property type="match status" value="1"/>
</dbReference>
<proteinExistence type="inferred from homology"/>
<evidence type="ECO:0000259" key="13">
    <source>
        <dbReference type="Pfam" id="PF00593"/>
    </source>
</evidence>
<evidence type="ECO:0000256" key="12">
    <source>
        <dbReference type="RuleBase" id="RU003357"/>
    </source>
</evidence>
<dbReference type="EMBL" id="JBIGIA010000028">
    <property type="protein sequence ID" value="MFG6459704.1"/>
    <property type="molecule type" value="Genomic_DNA"/>
</dbReference>
<dbReference type="PANTHER" id="PTHR30069">
    <property type="entry name" value="TONB-DEPENDENT OUTER MEMBRANE RECEPTOR"/>
    <property type="match status" value="1"/>
</dbReference>